<dbReference type="OrthoDB" id="9798341at2"/>
<dbReference type="AlphaFoldDB" id="A0A1H7YJB8"/>
<evidence type="ECO:0000313" key="1">
    <source>
        <dbReference type="EMBL" id="SEM46053.1"/>
    </source>
</evidence>
<evidence type="ECO:0000313" key="2">
    <source>
        <dbReference type="Proteomes" id="UP000199450"/>
    </source>
</evidence>
<gene>
    <name evidence="1" type="ORF">SAMN05421856_103358</name>
</gene>
<name>A0A1H7YJB8_9FLAO</name>
<dbReference type="Pfam" id="PF13557">
    <property type="entry name" value="Phenol_MetA_deg"/>
    <property type="match status" value="1"/>
</dbReference>
<protein>
    <submittedName>
        <fullName evidence="1">Anthranilate 1,2-dioxygenase</fullName>
    </submittedName>
</protein>
<keyword evidence="1" id="KW-0223">Dioxygenase</keyword>
<dbReference type="GO" id="GO:0051213">
    <property type="term" value="F:dioxygenase activity"/>
    <property type="evidence" value="ECO:0007669"/>
    <property type="project" value="UniProtKB-KW"/>
</dbReference>
<proteinExistence type="predicted"/>
<organism evidence="1 2">
    <name type="scientific">Chryseobacterium taichungense</name>
    <dbReference type="NCBI Taxonomy" id="295069"/>
    <lineage>
        <taxon>Bacteria</taxon>
        <taxon>Pseudomonadati</taxon>
        <taxon>Bacteroidota</taxon>
        <taxon>Flavobacteriia</taxon>
        <taxon>Flavobacteriales</taxon>
        <taxon>Weeksellaceae</taxon>
        <taxon>Chryseobacterium group</taxon>
        <taxon>Chryseobacterium</taxon>
    </lineage>
</organism>
<dbReference type="STRING" id="295069.SAMN05421856_103358"/>
<reference evidence="2" key="1">
    <citation type="submission" date="2016-10" db="EMBL/GenBank/DDBJ databases">
        <authorList>
            <person name="Varghese N."/>
            <person name="Submissions S."/>
        </authorList>
    </citation>
    <scope>NUCLEOTIDE SEQUENCE [LARGE SCALE GENOMIC DNA]</scope>
    <source>
        <strain evidence="2">DSM 17453</strain>
    </source>
</reference>
<dbReference type="RefSeq" id="WP_089999566.1">
    <property type="nucleotide sequence ID" value="NZ_FOBV01000003.1"/>
</dbReference>
<dbReference type="EMBL" id="FOBV01000003">
    <property type="protein sequence ID" value="SEM46053.1"/>
    <property type="molecule type" value="Genomic_DNA"/>
</dbReference>
<keyword evidence="1" id="KW-0560">Oxidoreductase</keyword>
<dbReference type="Proteomes" id="UP000199450">
    <property type="component" value="Unassembled WGS sequence"/>
</dbReference>
<dbReference type="InterPro" id="IPR025737">
    <property type="entry name" value="FApF"/>
</dbReference>
<keyword evidence="2" id="KW-1185">Reference proteome</keyword>
<sequence>MIKKYYDISITYFLFALIFMMFSFSGNAQVSLPASDLGLTSINDGVAGPAYLYEAFFGSQNSTKFKDGNGDDVPGDNKMNAQFMVNHFVTVSKKPLWGGFPVFEILVPIVNADVKIGGAVDDNKFGLGDITVGTGIQWPNKKLFGKTFFHRFLLNAAAPTGSYSKEDAVNTGSNVWSIMPYYAFTIYWDTATKWETSMRFRYQWNSKNTDVAFADDVQPGQAAWINYGVSYMPYKDFRVGVTGYWLQQLTEHEIGGAKIPDSKEMALSVGPSFFYQHKTSTFRLTGAFDVSTNNRFAQAPFINFTFSKVWLKK</sequence>
<accession>A0A1H7YJB8</accession>